<dbReference type="GeneID" id="28968424"/>
<evidence type="ECO:0000256" key="4">
    <source>
        <dbReference type="ARBA" id="ARBA00023136"/>
    </source>
</evidence>
<name>A0A1A6A5Q5_9TREE</name>
<dbReference type="RefSeq" id="XP_018263232.2">
    <property type="nucleotide sequence ID" value="XM_018408021.2"/>
</dbReference>
<feature type="transmembrane region" description="Helical" evidence="5">
    <location>
        <begin position="422"/>
        <end position="441"/>
    </location>
</feature>
<dbReference type="PANTHER" id="PTHR23502:SF30">
    <property type="entry name" value="TRANSPORTER, PUTATIVE (AFU_ORTHOLOGUE AFUA_8G04702)-RELATED"/>
    <property type="match status" value="1"/>
</dbReference>
<evidence type="ECO:0008006" key="7">
    <source>
        <dbReference type="Google" id="ProtNLM"/>
    </source>
</evidence>
<dbReference type="KEGG" id="kdj:28968424"/>
<dbReference type="VEuPathDB" id="FungiDB:I303_04725"/>
<keyword evidence="4 5" id="KW-0472">Membrane</keyword>
<evidence type="ECO:0000256" key="1">
    <source>
        <dbReference type="ARBA" id="ARBA00004141"/>
    </source>
</evidence>
<dbReference type="InterPro" id="IPR036259">
    <property type="entry name" value="MFS_trans_sf"/>
</dbReference>
<feature type="transmembrane region" description="Helical" evidence="5">
    <location>
        <begin position="212"/>
        <end position="231"/>
    </location>
</feature>
<dbReference type="Pfam" id="PF07690">
    <property type="entry name" value="MFS_1"/>
    <property type="match status" value="1"/>
</dbReference>
<feature type="transmembrane region" description="Helical" evidence="5">
    <location>
        <begin position="496"/>
        <end position="518"/>
    </location>
</feature>
<proteinExistence type="predicted"/>
<keyword evidence="2 5" id="KW-0812">Transmembrane</keyword>
<dbReference type="EMBL" id="KI894031">
    <property type="protein sequence ID" value="OBR85390.1"/>
    <property type="molecule type" value="Genomic_DNA"/>
</dbReference>
<feature type="transmembrane region" description="Helical" evidence="5">
    <location>
        <begin position="530"/>
        <end position="551"/>
    </location>
</feature>
<feature type="transmembrane region" description="Helical" evidence="5">
    <location>
        <begin position="447"/>
        <end position="475"/>
    </location>
</feature>
<evidence type="ECO:0000256" key="5">
    <source>
        <dbReference type="SAM" id="Phobius"/>
    </source>
</evidence>
<feature type="transmembrane region" description="Helical" evidence="5">
    <location>
        <begin position="99"/>
        <end position="116"/>
    </location>
</feature>
<dbReference type="SUPFAM" id="SSF103473">
    <property type="entry name" value="MFS general substrate transporter"/>
    <property type="match status" value="1"/>
</dbReference>
<dbReference type="GO" id="GO:0022857">
    <property type="term" value="F:transmembrane transporter activity"/>
    <property type="evidence" value="ECO:0007669"/>
    <property type="project" value="InterPro"/>
</dbReference>
<dbReference type="STRING" id="1296121.A0A1A6A5Q5"/>
<dbReference type="GO" id="GO:0005886">
    <property type="term" value="C:plasma membrane"/>
    <property type="evidence" value="ECO:0007669"/>
    <property type="project" value="TreeGrafter"/>
</dbReference>
<dbReference type="OrthoDB" id="5215911at2759"/>
<comment type="subcellular location">
    <subcellularLocation>
        <location evidence="1">Membrane</location>
        <topology evidence="1">Multi-pass membrane protein</topology>
    </subcellularLocation>
</comment>
<feature type="transmembrane region" description="Helical" evidence="5">
    <location>
        <begin position="341"/>
        <end position="359"/>
    </location>
</feature>
<feature type="transmembrane region" description="Helical" evidence="5">
    <location>
        <begin position="379"/>
        <end position="401"/>
    </location>
</feature>
<organism evidence="6">
    <name type="scientific">Kwoniella dejecticola CBS 10117</name>
    <dbReference type="NCBI Taxonomy" id="1296121"/>
    <lineage>
        <taxon>Eukaryota</taxon>
        <taxon>Fungi</taxon>
        <taxon>Dikarya</taxon>
        <taxon>Basidiomycota</taxon>
        <taxon>Agaricomycotina</taxon>
        <taxon>Tremellomycetes</taxon>
        <taxon>Tremellales</taxon>
        <taxon>Cryptococcaceae</taxon>
        <taxon>Kwoniella</taxon>
    </lineage>
</organism>
<dbReference type="AlphaFoldDB" id="A0A1A6A5Q5"/>
<dbReference type="PANTHER" id="PTHR23502">
    <property type="entry name" value="MAJOR FACILITATOR SUPERFAMILY"/>
    <property type="match status" value="1"/>
</dbReference>
<evidence type="ECO:0000256" key="2">
    <source>
        <dbReference type="ARBA" id="ARBA00022692"/>
    </source>
</evidence>
<keyword evidence="3 5" id="KW-1133">Transmembrane helix</keyword>
<evidence type="ECO:0000256" key="3">
    <source>
        <dbReference type="ARBA" id="ARBA00022989"/>
    </source>
</evidence>
<accession>A0A1A6A5Q5</accession>
<dbReference type="Gene3D" id="1.20.1250.20">
    <property type="entry name" value="MFS general substrate transporter like domains"/>
    <property type="match status" value="1"/>
</dbReference>
<feature type="transmembrane region" description="Helical" evidence="5">
    <location>
        <begin position="55"/>
        <end position="79"/>
    </location>
</feature>
<sequence>MPHTGETMDEYLDVPGTIRIFDERGQVVQTDHVNLYPMPSDDPEDPLNWSKARKWIFLSCVIWYQFVVNLQAAVLYAIYTPLSEEKGLTLDQLNAGTGYLYLFIGIAAIITQPLSLGYGKRPVYIISTFACALLNIWTVYIPSNSQWIGSRLLLGFFLSPAYTLIQVSIADVFFVHERSLPMSIYALAIYAGGCMGPVLSGQVYDAIGWKPIIWLSTGLTVSTTFVLIFFMEESSYIRRNKVDASVHVVTMAQEADPSRQAEAAGYLEDPNKNIKMDTVEAGVYDVNLNNTQSEGQADRKYPLNTAWHGPQFWKFSKPHPQARAIVVKTIFQCVMAFRLPAVLWSGIVLGSFQAFYNFVSALSSGILAEEPYNMSSSAVGLTFLSSLIAAIPVAFFGGPIADWYGLRCAKRNHGISEAEHKLHLWIVCVILTPVGLLMMGLGPYYEAHWIIFVLGCGIINFVGTFGTLLAINYIFDCFHEIHPDDPNSPASAAQDAAPYLLTSILICMVFSFALSYAITPWCFEWGLKNFGISSAIISTFIEASAIIMLIWGKQMRRSGQSYYRKVVNW</sequence>
<feature type="transmembrane region" description="Helical" evidence="5">
    <location>
        <begin position="182"/>
        <end position="200"/>
    </location>
</feature>
<evidence type="ECO:0000313" key="6">
    <source>
        <dbReference type="EMBL" id="OBR85390.1"/>
    </source>
</evidence>
<feature type="transmembrane region" description="Helical" evidence="5">
    <location>
        <begin position="153"/>
        <end position="175"/>
    </location>
</feature>
<reference evidence="6" key="1">
    <citation type="submission" date="2013-07" db="EMBL/GenBank/DDBJ databases">
        <title>The Genome Sequence of Cryptococcus dejecticola CBS10117.</title>
        <authorList>
            <consortium name="The Broad Institute Genome Sequencing Platform"/>
            <person name="Cuomo C."/>
            <person name="Litvintseva A."/>
            <person name="Chen Y."/>
            <person name="Heitman J."/>
            <person name="Sun S."/>
            <person name="Springer D."/>
            <person name="Dromer F."/>
            <person name="Young S.K."/>
            <person name="Zeng Q."/>
            <person name="Gargeya S."/>
            <person name="Fitzgerald M."/>
            <person name="Abouelleil A."/>
            <person name="Alvarado L."/>
            <person name="Berlin A.M."/>
            <person name="Chapman S.B."/>
            <person name="Dewar J."/>
            <person name="Goldberg J."/>
            <person name="Griggs A."/>
            <person name="Gujja S."/>
            <person name="Hansen M."/>
            <person name="Howarth C."/>
            <person name="Imamovic A."/>
            <person name="Larimer J."/>
            <person name="McCowan C."/>
            <person name="Murphy C."/>
            <person name="Pearson M."/>
            <person name="Priest M."/>
            <person name="Roberts A."/>
            <person name="Saif S."/>
            <person name="Shea T."/>
            <person name="Sykes S."/>
            <person name="Wortman J."/>
            <person name="Nusbaum C."/>
            <person name="Birren B."/>
        </authorList>
    </citation>
    <scope>NUCLEOTIDE SEQUENCE [LARGE SCALE GENOMIC DNA]</scope>
    <source>
        <strain evidence="6">CBS 10117</strain>
    </source>
</reference>
<dbReference type="InterPro" id="IPR011701">
    <property type="entry name" value="MFS"/>
</dbReference>
<protein>
    <recommendedName>
        <fullName evidence="7">Major facilitator superfamily (MFS) profile domain-containing protein</fullName>
    </recommendedName>
</protein>
<gene>
    <name evidence="6" type="ORF">I303_04725</name>
</gene>
<feature type="transmembrane region" description="Helical" evidence="5">
    <location>
        <begin position="123"/>
        <end position="141"/>
    </location>
</feature>